<evidence type="ECO:0000256" key="1">
    <source>
        <dbReference type="SAM" id="SignalP"/>
    </source>
</evidence>
<keyword evidence="1" id="KW-0732">Signal</keyword>
<feature type="chain" id="PRO_5041244899" evidence="1">
    <location>
        <begin position="20"/>
        <end position="287"/>
    </location>
</feature>
<reference evidence="2 3" key="1">
    <citation type="submission" date="2021-07" db="EMBL/GenBank/DDBJ databases">
        <title>Genome data of Colletotrichum spaethianum.</title>
        <authorList>
            <person name="Utami Y.D."/>
            <person name="Hiruma K."/>
        </authorList>
    </citation>
    <scope>NUCLEOTIDE SEQUENCE [LARGE SCALE GENOMIC DNA]</scope>
    <source>
        <strain evidence="2 3">MAFF 242679</strain>
    </source>
</reference>
<protein>
    <submittedName>
        <fullName evidence="2">Uncharacterized protein</fullName>
    </submittedName>
</protein>
<dbReference type="AlphaFoldDB" id="A0AA37GAV0"/>
<sequence>MKNFITIILVGAFAAAVNGVPIANNPNMAITKTAQAGGVVYGLVPHRFDKIQGPSGKMPDSVAGAHSSLLDAPTPTEIKVDTLWPTYTATGTFTGLYTIHVTGTEAAPAPFQTLATERMAKMTPTVCILRYDPHSTRINDCIGKVSKISTMKRTHVPGMSIPTSFFMASPTISNSAHWRDDDVYWWKLCGQILIGFRPAECATMAPPPFAAGPLPTLELTTISSMVTTSTTKETNPTTSVMTSTLNRTNKDLVSAATTTVTQTKTKDPEIEYTFARFDPALIMTRHD</sequence>
<organism evidence="2 3">
    <name type="scientific">Colletotrichum liriopes</name>
    <dbReference type="NCBI Taxonomy" id="708192"/>
    <lineage>
        <taxon>Eukaryota</taxon>
        <taxon>Fungi</taxon>
        <taxon>Dikarya</taxon>
        <taxon>Ascomycota</taxon>
        <taxon>Pezizomycotina</taxon>
        <taxon>Sordariomycetes</taxon>
        <taxon>Hypocreomycetidae</taxon>
        <taxon>Glomerellales</taxon>
        <taxon>Glomerellaceae</taxon>
        <taxon>Colletotrichum</taxon>
        <taxon>Colletotrichum spaethianum species complex</taxon>
    </lineage>
</organism>
<evidence type="ECO:0000313" key="2">
    <source>
        <dbReference type="EMBL" id="GJC77284.1"/>
    </source>
</evidence>
<dbReference type="EMBL" id="BPPX01000001">
    <property type="protein sequence ID" value="GJC77284.1"/>
    <property type="molecule type" value="Genomic_DNA"/>
</dbReference>
<proteinExistence type="predicted"/>
<gene>
    <name evidence="2" type="ORF">ColLi_00122</name>
</gene>
<evidence type="ECO:0000313" key="3">
    <source>
        <dbReference type="Proteomes" id="UP001055172"/>
    </source>
</evidence>
<comment type="caution">
    <text evidence="2">The sequence shown here is derived from an EMBL/GenBank/DDBJ whole genome shotgun (WGS) entry which is preliminary data.</text>
</comment>
<keyword evidence="3" id="KW-1185">Reference proteome</keyword>
<name>A0AA37GAV0_9PEZI</name>
<accession>A0AA37GAV0</accession>
<feature type="signal peptide" evidence="1">
    <location>
        <begin position="1"/>
        <end position="19"/>
    </location>
</feature>
<dbReference type="Proteomes" id="UP001055172">
    <property type="component" value="Unassembled WGS sequence"/>
</dbReference>